<proteinExistence type="predicted"/>
<protein>
    <submittedName>
        <fullName evidence="1">Uncharacterized protein</fullName>
    </submittedName>
</protein>
<dbReference type="AlphaFoldDB" id="X0UQ86"/>
<gene>
    <name evidence="1" type="ORF">S01H1_33029</name>
</gene>
<dbReference type="EMBL" id="BARS01020487">
    <property type="protein sequence ID" value="GAG07860.1"/>
    <property type="molecule type" value="Genomic_DNA"/>
</dbReference>
<comment type="caution">
    <text evidence="1">The sequence shown here is derived from an EMBL/GenBank/DDBJ whole genome shotgun (WGS) entry which is preliminary data.</text>
</comment>
<reference evidence="1" key="1">
    <citation type="journal article" date="2014" name="Front. Microbiol.">
        <title>High frequency of phylogenetically diverse reductive dehalogenase-homologous genes in deep subseafloor sedimentary metagenomes.</title>
        <authorList>
            <person name="Kawai M."/>
            <person name="Futagami T."/>
            <person name="Toyoda A."/>
            <person name="Takaki Y."/>
            <person name="Nishi S."/>
            <person name="Hori S."/>
            <person name="Arai W."/>
            <person name="Tsubouchi T."/>
            <person name="Morono Y."/>
            <person name="Uchiyama I."/>
            <person name="Ito T."/>
            <person name="Fujiyama A."/>
            <person name="Inagaki F."/>
            <person name="Takami H."/>
        </authorList>
    </citation>
    <scope>NUCLEOTIDE SEQUENCE</scope>
    <source>
        <strain evidence="1">Expedition CK06-06</strain>
    </source>
</reference>
<organism evidence="1">
    <name type="scientific">marine sediment metagenome</name>
    <dbReference type="NCBI Taxonomy" id="412755"/>
    <lineage>
        <taxon>unclassified sequences</taxon>
        <taxon>metagenomes</taxon>
        <taxon>ecological metagenomes</taxon>
    </lineage>
</organism>
<feature type="non-terminal residue" evidence="1">
    <location>
        <position position="1"/>
    </location>
</feature>
<accession>X0UQ86</accession>
<sequence>TDRARRSGFLELAPGRLNIAGELSRPATADPWLLNQLIHEIVNFYDVRPHSLHLSFQLRKKQVGRQKILPLAFVKCLLVLGGGPELKGTGRLWVSRMGYDEITQYGYGEELVFARTSKRRWYLAPDEIADKPPAQAITYVQQYKFVRLEKRANYEPLILCLKGLQLAYNPADYLSAEQLKGSRKLHRQYQELKKWAAEPAEISLQTISKFLNTVQKGLMNEGHRRPAHKLHYIDWALSAVDVQLRMFNKQLKKPPNAS</sequence>
<evidence type="ECO:0000313" key="1">
    <source>
        <dbReference type="EMBL" id="GAG07860.1"/>
    </source>
</evidence>
<name>X0UQ86_9ZZZZ</name>